<evidence type="ECO:0000313" key="1">
    <source>
        <dbReference type="EMBL" id="BES93767.1"/>
    </source>
</evidence>
<accession>A0ABN7AR01</accession>
<sequence>MSGSSILALVFGTIYFGGGNSFMALVEALCQFYRTAERLLAYGGVIFEFPPSPPHTIAYQGLLDLFLFPTRTGKT</sequence>
<organism evidence="1 2">
    <name type="scientific">Nesidiocoris tenuis</name>
    <dbReference type="NCBI Taxonomy" id="355587"/>
    <lineage>
        <taxon>Eukaryota</taxon>
        <taxon>Metazoa</taxon>
        <taxon>Ecdysozoa</taxon>
        <taxon>Arthropoda</taxon>
        <taxon>Hexapoda</taxon>
        <taxon>Insecta</taxon>
        <taxon>Pterygota</taxon>
        <taxon>Neoptera</taxon>
        <taxon>Paraneoptera</taxon>
        <taxon>Hemiptera</taxon>
        <taxon>Heteroptera</taxon>
        <taxon>Panheteroptera</taxon>
        <taxon>Cimicomorpha</taxon>
        <taxon>Miridae</taxon>
        <taxon>Dicyphina</taxon>
        <taxon>Nesidiocoris</taxon>
    </lineage>
</organism>
<name>A0ABN7AR01_9HEMI</name>
<evidence type="ECO:0000313" key="2">
    <source>
        <dbReference type="Proteomes" id="UP001307889"/>
    </source>
</evidence>
<keyword evidence="2" id="KW-1185">Reference proteome</keyword>
<dbReference type="EMBL" id="AP028912">
    <property type="protein sequence ID" value="BES93767.1"/>
    <property type="molecule type" value="Genomic_DNA"/>
</dbReference>
<reference evidence="1 2" key="1">
    <citation type="submission" date="2023-09" db="EMBL/GenBank/DDBJ databases">
        <title>Nesidiocoris tenuis whole genome shotgun sequence.</title>
        <authorList>
            <person name="Shibata T."/>
            <person name="Shimoda M."/>
            <person name="Kobayashi T."/>
            <person name="Uehara T."/>
        </authorList>
    </citation>
    <scope>NUCLEOTIDE SEQUENCE [LARGE SCALE GENOMIC DNA]</scope>
    <source>
        <strain evidence="1 2">Japan</strain>
    </source>
</reference>
<proteinExistence type="predicted"/>
<dbReference type="Proteomes" id="UP001307889">
    <property type="component" value="Chromosome 4"/>
</dbReference>
<gene>
    <name evidence="1" type="ORF">NTJ_06576</name>
</gene>
<protein>
    <submittedName>
        <fullName evidence="1">Uncharacterized protein</fullName>
    </submittedName>
</protein>